<keyword evidence="2" id="KW-1185">Reference proteome</keyword>
<dbReference type="EMBL" id="JAFCMP010000112">
    <property type="protein sequence ID" value="KAG5186344.1"/>
    <property type="molecule type" value="Genomic_DNA"/>
</dbReference>
<organism evidence="1 2">
    <name type="scientific">Tribonema minus</name>
    <dbReference type="NCBI Taxonomy" id="303371"/>
    <lineage>
        <taxon>Eukaryota</taxon>
        <taxon>Sar</taxon>
        <taxon>Stramenopiles</taxon>
        <taxon>Ochrophyta</taxon>
        <taxon>PX clade</taxon>
        <taxon>Xanthophyceae</taxon>
        <taxon>Tribonematales</taxon>
        <taxon>Tribonemataceae</taxon>
        <taxon>Tribonema</taxon>
    </lineage>
</organism>
<dbReference type="Proteomes" id="UP000664859">
    <property type="component" value="Unassembled WGS sequence"/>
</dbReference>
<name>A0A835Z573_9STRA</name>
<evidence type="ECO:0000313" key="1">
    <source>
        <dbReference type="EMBL" id="KAG5186344.1"/>
    </source>
</evidence>
<evidence type="ECO:0000313" key="2">
    <source>
        <dbReference type="Proteomes" id="UP000664859"/>
    </source>
</evidence>
<gene>
    <name evidence="1" type="ORF">JKP88DRAFT_240946</name>
</gene>
<comment type="caution">
    <text evidence="1">The sequence shown here is derived from an EMBL/GenBank/DDBJ whole genome shotgun (WGS) entry which is preliminary data.</text>
</comment>
<accession>A0A835Z573</accession>
<reference evidence="1" key="1">
    <citation type="submission" date="2021-02" db="EMBL/GenBank/DDBJ databases">
        <title>First Annotated Genome of the Yellow-green Alga Tribonema minus.</title>
        <authorList>
            <person name="Mahan K.M."/>
        </authorList>
    </citation>
    <scope>NUCLEOTIDE SEQUENCE</scope>
    <source>
        <strain evidence="1">UTEX B ZZ1240</strain>
    </source>
</reference>
<protein>
    <submittedName>
        <fullName evidence="1">Uncharacterized protein</fullName>
    </submittedName>
</protein>
<dbReference type="AlphaFoldDB" id="A0A835Z573"/>
<sequence length="304" mass="34062">MSIETLRALSPAPLRGGNDDFSAALQRQQVNAIILFAHITCEVNGICKDALVQEAADAREHLNRGDSLVAQIRDANPEDYVHVTHLVEQLRKIACDVSLLRIKKTIVTPQSIDDFKKAWVLSDEKYTSKHCVQVCCIGWNPIIGERIGDGYVVVKKSACHGQEYLFCHLALGRPMYKSTRDKLRDIASITGRPFELCRYIFTLSVSKLCSCATILSRATFYTCFKVVSGTIGVAPKMSFYAVYKLCMLMLLLCSLKSSNRTKLSVPESVVTSKCPMPGPRHRNLSGHKRAREWDLAMHSKRMHV</sequence>
<proteinExistence type="predicted"/>